<feature type="region of interest" description="Disordered" evidence="2">
    <location>
        <begin position="1070"/>
        <end position="1089"/>
    </location>
</feature>
<dbReference type="Gene3D" id="2.60.120.650">
    <property type="entry name" value="Cupin"/>
    <property type="match status" value="1"/>
</dbReference>
<sequence length="1226" mass="132908">MRLVCVLLAWAVPLAASSDTTIIVPDPSEADNIEQLHYDEAKAVLAADQVAEITPFTIDLNYYEYNLIPVVNPDYTIGILVDPCKTREPGCCQDQFGSPAYIVPRSDMNDKGIAKLVNEFGAPLDAKLSVAHDYAAVAVTSRALPACWDSNATVNALLPCYTFDGRQKPHCVSVGYMQTAYIVQCLGSYALDNHCGTFLELHKPNDETILAQTRLFAEFTNGYRTTTLPLFHAGNRSRTVCNGDYEVIWWVLRTRYKYVVKYQKKLYITTPLCEFDDVTNDYRCAYCEHWFHGVCVQLSEEKAFAIAKFACPACTNKGCQTKYVADPKPSLDPSLLPLPRQFASLNIKQVLAGPSPSSVDKASAKFHQMLECGIVTAAFIHANGFHEPIVTDDSMGAVPGLRVPDSSIHVDDLPNILAAAKLIKTIDLSSQVPRQLTYTDVTSICNDGDSWCGNVEFPVIDTPLEYQISPPQLVLDLDWFQSSRAEIGGASFNPNTYIAMYSAHSFKDFCMSPNGSSTWLHHLYGPALTVYLVPPTPSHVDKFIEWCVSPARAAVHFADLTDKCIKIDVLPSSSLLIPASWMYSLYVPATATAMTTTGPETNVASTLQSSPSPPPQHPPSTAAVFLTGYFFHGFSMKDQVRVLEVEQTVARKASATGACVRVVYGEREKTNHDDMHVGRPPMWPMVTSAAQFPAPSPEMLKTWVWPAVQRFIGRLKRLQVLTEWETLGLLHILPLLRHCDLPNQGDSTVDALQALLGVKDPSLGGASTPVATSMASKGKAKKATTPSSQLSSMVPPHPPHGAPPSSSLVAASDSFLKQRDKKVCKCHLKKCVNCRNCTKRHCICGTPPPPLSTSLLVGGGLAGGGGVNLPSKKATLVLGDKKAKKKPPPTPATTIESTSTGPPMALSAVPYRPPPQLALQHTDTAQSLPPSGGALAPWATDDDPHDASSMWDHDMHQSFFSATELGLNMPGALELDDAFGIIDMVESSSLFSGYPPHPPPHPDAARVSPTAIKREYDGEEGGGGGGSTSSFSAPPPSSAQLGGGLHPHSSFLFDPTSAASADLYDSEKEGVKDFGDMTPDGDGSQRHRASCHRCGNLRKKNVRCLGCAEKMVEEHGPQTFIGGCPVCKEMCCCGKNRSTVCRRKKCPATKRCNLLSDEAMKLRGDDADSFKDDDMLMEFNIHDDDLDGSDIMAMPPSLADNPYHVPPHPSSSLSECDFDMDLGDLE</sequence>
<feature type="signal peptide" evidence="3">
    <location>
        <begin position="1"/>
        <end position="17"/>
    </location>
</feature>
<dbReference type="InterPro" id="IPR011011">
    <property type="entry name" value="Znf_FYVE_PHD"/>
</dbReference>
<dbReference type="Proteomes" id="UP000283543">
    <property type="component" value="Unassembled WGS sequence"/>
</dbReference>
<feature type="region of interest" description="Disordered" evidence="2">
    <location>
        <begin position="767"/>
        <end position="808"/>
    </location>
</feature>
<organism evidence="4 5">
    <name type="scientific">Aphanomyces astaci</name>
    <name type="common">Crayfish plague agent</name>
    <dbReference type="NCBI Taxonomy" id="112090"/>
    <lineage>
        <taxon>Eukaryota</taxon>
        <taxon>Sar</taxon>
        <taxon>Stramenopiles</taxon>
        <taxon>Oomycota</taxon>
        <taxon>Saprolegniomycetes</taxon>
        <taxon>Saprolegniales</taxon>
        <taxon>Verrucalvaceae</taxon>
        <taxon>Aphanomyces</taxon>
    </lineage>
</organism>
<evidence type="ECO:0000256" key="3">
    <source>
        <dbReference type="SAM" id="SignalP"/>
    </source>
</evidence>
<dbReference type="Gene3D" id="3.30.40.10">
    <property type="entry name" value="Zinc/RING finger domain, C3HC4 (zinc finger)"/>
    <property type="match status" value="1"/>
</dbReference>
<dbReference type="EMBL" id="QUTB01005838">
    <property type="protein sequence ID" value="RHY53057.1"/>
    <property type="molecule type" value="Genomic_DNA"/>
</dbReference>
<evidence type="ECO:0000313" key="5">
    <source>
        <dbReference type="Proteomes" id="UP000283543"/>
    </source>
</evidence>
<dbReference type="VEuPathDB" id="FungiDB:H257_07969"/>
<evidence type="ECO:0000256" key="1">
    <source>
        <dbReference type="ARBA" id="ARBA00022723"/>
    </source>
</evidence>
<feature type="region of interest" description="Disordered" evidence="2">
    <location>
        <begin position="1015"/>
        <end position="1046"/>
    </location>
</feature>
<evidence type="ECO:0000256" key="2">
    <source>
        <dbReference type="SAM" id="MobiDB-lite"/>
    </source>
</evidence>
<accession>A0A3R7DGX5</accession>
<feature type="region of interest" description="Disordered" evidence="2">
    <location>
        <begin position="1195"/>
        <end position="1218"/>
    </location>
</feature>
<dbReference type="SUPFAM" id="SSF57903">
    <property type="entry name" value="FYVE/PHD zinc finger"/>
    <property type="match status" value="1"/>
</dbReference>
<name>A0A3R7DGX5_APHAT</name>
<comment type="caution">
    <text evidence="4">The sequence shown here is derived from an EMBL/GenBank/DDBJ whole genome shotgun (WGS) entry which is preliminary data.</text>
</comment>
<feature type="chain" id="PRO_5018659737" description="JmjC domain-containing protein" evidence="3">
    <location>
        <begin position="18"/>
        <end position="1226"/>
    </location>
</feature>
<evidence type="ECO:0008006" key="6">
    <source>
        <dbReference type="Google" id="ProtNLM"/>
    </source>
</evidence>
<dbReference type="PANTHER" id="PTHR23123">
    <property type="entry name" value="PHD/F-BOX CONTAINING PROTEIN"/>
    <property type="match status" value="1"/>
</dbReference>
<dbReference type="GO" id="GO:0046872">
    <property type="term" value="F:metal ion binding"/>
    <property type="evidence" value="ECO:0007669"/>
    <property type="project" value="UniProtKB-KW"/>
</dbReference>
<keyword evidence="3" id="KW-0732">Signal</keyword>
<dbReference type="InterPro" id="IPR013083">
    <property type="entry name" value="Znf_RING/FYVE/PHD"/>
</dbReference>
<keyword evidence="1" id="KW-0479">Metal-binding</keyword>
<feature type="region of interest" description="Disordered" evidence="2">
    <location>
        <begin position="923"/>
        <end position="946"/>
    </location>
</feature>
<gene>
    <name evidence="4" type="ORF">DYB34_004208</name>
</gene>
<dbReference type="InterPro" id="IPR050690">
    <property type="entry name" value="JHDM1_Histone_Demethylase"/>
</dbReference>
<dbReference type="AlphaFoldDB" id="A0A3R7DGX5"/>
<proteinExistence type="predicted"/>
<feature type="region of interest" description="Disordered" evidence="2">
    <location>
        <begin position="880"/>
        <end position="903"/>
    </location>
</feature>
<evidence type="ECO:0000313" key="4">
    <source>
        <dbReference type="EMBL" id="RHY53057.1"/>
    </source>
</evidence>
<protein>
    <recommendedName>
        <fullName evidence="6">JmjC domain-containing protein</fullName>
    </recommendedName>
</protein>
<reference evidence="4 5" key="1">
    <citation type="submission" date="2018-08" db="EMBL/GenBank/DDBJ databases">
        <title>Aphanomyces genome sequencing and annotation.</title>
        <authorList>
            <person name="Minardi D."/>
            <person name="Oidtmann B."/>
            <person name="Van Der Giezen M."/>
            <person name="Studholme D.J."/>
        </authorList>
    </citation>
    <scope>NUCLEOTIDE SEQUENCE [LARGE SCALE GENOMIC DNA]</scope>
    <source>
        <strain evidence="4 5">Si</strain>
    </source>
</reference>